<gene>
    <name evidence="3" type="ORF">MTR65_03210</name>
</gene>
<feature type="transmembrane region" description="Helical" evidence="2">
    <location>
        <begin position="58"/>
        <end position="75"/>
    </location>
</feature>
<evidence type="ECO:0000313" key="4">
    <source>
        <dbReference type="Proteomes" id="UP001162802"/>
    </source>
</evidence>
<name>A0ABT0A911_9SPHN</name>
<keyword evidence="4" id="KW-1185">Reference proteome</keyword>
<keyword evidence="2" id="KW-0812">Transmembrane</keyword>
<comment type="caution">
    <text evidence="3">The sequence shown here is derived from an EMBL/GenBank/DDBJ whole genome shotgun (WGS) entry which is preliminary data.</text>
</comment>
<feature type="transmembrane region" description="Helical" evidence="2">
    <location>
        <begin position="111"/>
        <end position="137"/>
    </location>
</feature>
<proteinExistence type="predicted"/>
<accession>A0ABT0A911</accession>
<feature type="transmembrane region" description="Helical" evidence="2">
    <location>
        <begin position="149"/>
        <end position="170"/>
    </location>
</feature>
<dbReference type="InterPro" id="IPR014509">
    <property type="entry name" value="YjdF-like"/>
</dbReference>
<feature type="transmembrane region" description="Helical" evidence="2">
    <location>
        <begin position="200"/>
        <end position="219"/>
    </location>
</feature>
<dbReference type="EMBL" id="JALHAT010000003">
    <property type="protein sequence ID" value="MCJ1959689.1"/>
    <property type="molecule type" value="Genomic_DNA"/>
</dbReference>
<evidence type="ECO:0000256" key="1">
    <source>
        <dbReference type="SAM" id="MobiDB-lite"/>
    </source>
</evidence>
<sequence length="244" mass="27709">MPKQDPIAKPSSPRDAQPSKAVLGTNAPPRVQVLVTYLFLAIMGIELVTLVISARWAHVFLVTGLMIVIAIPVTVHRRLIANVPVEIQIFAVIFVFATLFLGEVGDFYEKFWWWDIALHTCSGVLLGLLGFLTLYMLNETETVSLHMRPSFLAFFAFFFSVGLGAIWEIFEFTMDQVFGLNMQKPMLDDPSGLTDTMWDLIVDTLGALTASLIGLVYMLQARKEGRRDWLQRFVDRYPRFFNHT</sequence>
<organism evidence="3 4">
    <name type="scientific">Novosphingobium mangrovi</name>
    <name type="common">ex Hu et al. 2023</name>
    <dbReference type="NCBI Taxonomy" id="2930094"/>
    <lineage>
        <taxon>Bacteria</taxon>
        <taxon>Pseudomonadati</taxon>
        <taxon>Pseudomonadota</taxon>
        <taxon>Alphaproteobacteria</taxon>
        <taxon>Sphingomonadales</taxon>
        <taxon>Sphingomonadaceae</taxon>
        <taxon>Novosphingobium</taxon>
    </lineage>
</organism>
<evidence type="ECO:0000313" key="3">
    <source>
        <dbReference type="EMBL" id="MCJ1959689.1"/>
    </source>
</evidence>
<keyword evidence="2" id="KW-0472">Membrane</keyword>
<dbReference type="Pfam" id="PF09997">
    <property type="entry name" value="DUF2238"/>
    <property type="match status" value="1"/>
</dbReference>
<feature type="transmembrane region" description="Helical" evidence="2">
    <location>
        <begin position="87"/>
        <end position="105"/>
    </location>
</feature>
<evidence type="ECO:0000256" key="2">
    <source>
        <dbReference type="SAM" id="Phobius"/>
    </source>
</evidence>
<feature type="transmembrane region" description="Helical" evidence="2">
    <location>
        <begin position="33"/>
        <end position="52"/>
    </location>
</feature>
<feature type="region of interest" description="Disordered" evidence="1">
    <location>
        <begin position="1"/>
        <end position="23"/>
    </location>
</feature>
<reference evidence="3" key="1">
    <citation type="submission" date="2022-03" db="EMBL/GenBank/DDBJ databases">
        <title>Identification of a novel bacterium isolated from mangrove sediments.</title>
        <authorList>
            <person name="Pan X."/>
        </authorList>
    </citation>
    <scope>NUCLEOTIDE SEQUENCE</scope>
    <source>
        <strain evidence="3">B2637</strain>
    </source>
</reference>
<evidence type="ECO:0008006" key="5">
    <source>
        <dbReference type="Google" id="ProtNLM"/>
    </source>
</evidence>
<dbReference type="RefSeq" id="WP_243796987.1">
    <property type="nucleotide sequence ID" value="NZ_JALHAT010000003.1"/>
</dbReference>
<protein>
    <recommendedName>
        <fullName evidence="5">Membrane-spanning protein</fullName>
    </recommendedName>
</protein>
<dbReference type="Proteomes" id="UP001162802">
    <property type="component" value="Unassembled WGS sequence"/>
</dbReference>
<keyword evidence="2" id="KW-1133">Transmembrane helix</keyword>